<dbReference type="AlphaFoldDB" id="A0A139K576"/>
<evidence type="ECO:0000313" key="5">
    <source>
        <dbReference type="EMBL" id="KAB4214367.1"/>
    </source>
</evidence>
<dbReference type="InterPro" id="IPR051698">
    <property type="entry name" value="Transposase_11-like"/>
</dbReference>
<gene>
    <name evidence="11" type="ORF">DW729_07315</name>
    <name evidence="10" type="ORF">DW988_13135</name>
    <name evidence="9" type="ORF">DXD40_10280</name>
    <name evidence="3" type="ORF">ERS852462_01284</name>
    <name evidence="6" type="ORF">GAP47_18705</name>
    <name evidence="5" type="ORF">GAP55_06900</name>
    <name evidence="4" type="ORF">GAQ34_19240</name>
    <name evidence="7" type="ORF">POY80_07370</name>
    <name evidence="8" type="ORF">POZ10_09940</name>
</gene>
<dbReference type="EMBL" id="JAQNQY010000006">
    <property type="protein sequence ID" value="MDC1752261.1"/>
    <property type="molecule type" value="Genomic_DNA"/>
</dbReference>
<evidence type="ECO:0000313" key="4">
    <source>
        <dbReference type="EMBL" id="KAB4182000.1"/>
    </source>
</evidence>
<evidence type="ECO:0000259" key="2">
    <source>
        <dbReference type="Pfam" id="PF13808"/>
    </source>
</evidence>
<dbReference type="PANTHER" id="PTHR30298:SF0">
    <property type="entry name" value="PROTEIN YBFL-RELATED"/>
    <property type="match status" value="1"/>
</dbReference>
<dbReference type="Pfam" id="PF13808">
    <property type="entry name" value="DDE_Tnp_1_assoc"/>
    <property type="match status" value="1"/>
</dbReference>
<dbReference type="GO" id="GO:0004803">
    <property type="term" value="F:transposase activity"/>
    <property type="evidence" value="ECO:0007669"/>
    <property type="project" value="InterPro"/>
</dbReference>
<dbReference type="Proteomes" id="UP000442334">
    <property type="component" value="Unassembled WGS sequence"/>
</dbReference>
<dbReference type="EMBL" id="WCTL01000024">
    <property type="protein sequence ID" value="KAB4230920.1"/>
    <property type="molecule type" value="Genomic_DNA"/>
</dbReference>
<dbReference type="Proteomes" id="UP000466952">
    <property type="component" value="Unassembled WGS sequence"/>
</dbReference>
<dbReference type="EMBL" id="WCUA01000029">
    <property type="protein sequence ID" value="KAB4182000.1"/>
    <property type="molecule type" value="Genomic_DNA"/>
</dbReference>
<dbReference type="InterPro" id="IPR047647">
    <property type="entry name" value="ISAs1_transpos"/>
</dbReference>
<accession>A0A139K576</accession>
<dbReference type="EMBL" id="CZAF01000004">
    <property type="protein sequence ID" value="CUO72125.1"/>
    <property type="molecule type" value="Genomic_DNA"/>
</dbReference>
<dbReference type="NCBIfam" id="NF033564">
    <property type="entry name" value="transpos_ISAs1"/>
    <property type="match status" value="1"/>
</dbReference>
<dbReference type="EMBL" id="WCTR01000004">
    <property type="protein sequence ID" value="KAB4214367.1"/>
    <property type="molecule type" value="Genomic_DNA"/>
</dbReference>
<protein>
    <submittedName>
        <fullName evidence="10">ISAs1 family transposase</fullName>
    </submittedName>
    <submittedName>
        <fullName evidence="3">Transposase IS4 family protein</fullName>
    </submittedName>
</protein>
<dbReference type="EMBL" id="QSPV01000007">
    <property type="protein sequence ID" value="RGJ93472.1"/>
    <property type="molecule type" value="Genomic_DNA"/>
</dbReference>
<evidence type="ECO:0000313" key="3">
    <source>
        <dbReference type="EMBL" id="CUO72125.1"/>
    </source>
</evidence>
<evidence type="ECO:0000313" key="13">
    <source>
        <dbReference type="Proteomes" id="UP000260844"/>
    </source>
</evidence>
<dbReference type="Proteomes" id="UP001222603">
    <property type="component" value="Unassembled WGS sequence"/>
</dbReference>
<dbReference type="PATRIC" id="fig|820.27.peg.2173"/>
<dbReference type="PANTHER" id="PTHR30298">
    <property type="entry name" value="H REPEAT-ASSOCIATED PREDICTED TRANSPOSASE"/>
    <property type="match status" value="1"/>
</dbReference>
<dbReference type="EMBL" id="JAQNSI010000280">
    <property type="protein sequence ID" value="MDC1900942.1"/>
    <property type="molecule type" value="Genomic_DNA"/>
</dbReference>
<dbReference type="GO" id="GO:0003677">
    <property type="term" value="F:DNA binding"/>
    <property type="evidence" value="ECO:0007669"/>
    <property type="project" value="InterPro"/>
</dbReference>
<evidence type="ECO:0000313" key="10">
    <source>
        <dbReference type="EMBL" id="RGZ47839.1"/>
    </source>
</evidence>
<dbReference type="Proteomes" id="UP000095614">
    <property type="component" value="Unassembled WGS sequence"/>
</dbReference>
<dbReference type="EMBL" id="QSEE01000012">
    <property type="protein sequence ID" value="RGZ47839.1"/>
    <property type="molecule type" value="Genomic_DNA"/>
</dbReference>
<organism evidence="10 14">
    <name type="scientific">Bacteroides uniformis</name>
    <dbReference type="NCBI Taxonomy" id="820"/>
    <lineage>
        <taxon>Bacteria</taxon>
        <taxon>Pseudomonadati</taxon>
        <taxon>Bacteroidota</taxon>
        <taxon>Bacteroidia</taxon>
        <taxon>Bacteroidales</taxon>
        <taxon>Bacteroidaceae</taxon>
        <taxon>Bacteroides</taxon>
    </lineage>
</organism>
<dbReference type="InterPro" id="IPR002559">
    <property type="entry name" value="Transposase_11"/>
</dbReference>
<dbReference type="Proteomes" id="UP000462376">
    <property type="component" value="Unassembled WGS sequence"/>
</dbReference>
<dbReference type="Proteomes" id="UP000260844">
    <property type="component" value="Unassembled WGS sequence"/>
</dbReference>
<evidence type="ECO:0000313" key="7">
    <source>
        <dbReference type="EMBL" id="MDC1752261.1"/>
    </source>
</evidence>
<evidence type="ECO:0000313" key="17">
    <source>
        <dbReference type="Proteomes" id="UP000462376"/>
    </source>
</evidence>
<dbReference type="OrthoDB" id="9815086at2"/>
<proteinExistence type="predicted"/>
<evidence type="ECO:0000313" key="18">
    <source>
        <dbReference type="Proteomes" id="UP000466952"/>
    </source>
</evidence>
<reference evidence="7" key="4">
    <citation type="submission" date="2022-10" db="EMBL/GenBank/DDBJ databases">
        <title>Human gut microbiome strain richness.</title>
        <authorList>
            <person name="Chen-Liaw A."/>
        </authorList>
    </citation>
    <scope>NUCLEOTIDE SEQUENCE</scope>
    <source>
        <strain evidence="8">1001713st1_F9_1001713B170221_170320</strain>
        <strain evidence="7">A1_m1001262Bd0_191120</strain>
    </source>
</reference>
<dbReference type="RefSeq" id="WP_005835756.1">
    <property type="nucleotide sequence ID" value="NZ_CACRTC010000006.1"/>
</dbReference>
<dbReference type="EMBL" id="QSKL01000003">
    <property type="protein sequence ID" value="RHE60952.1"/>
    <property type="molecule type" value="Genomic_DNA"/>
</dbReference>
<evidence type="ECO:0000313" key="8">
    <source>
        <dbReference type="EMBL" id="MDC1900942.1"/>
    </source>
</evidence>
<dbReference type="InterPro" id="IPR032806">
    <property type="entry name" value="YbfD_N"/>
</dbReference>
<reference evidence="16 17" key="3">
    <citation type="journal article" date="2019" name="Nat. Med.">
        <title>A library of human gut bacterial isolates paired with longitudinal multiomics data enables mechanistic microbiome research.</title>
        <authorList>
            <person name="Poyet M."/>
            <person name="Groussin M."/>
            <person name="Gibbons S.M."/>
            <person name="Avila-Pacheco J."/>
            <person name="Jiang X."/>
            <person name="Kearney S.M."/>
            <person name="Perrotta A.R."/>
            <person name="Berdy B."/>
            <person name="Zhao S."/>
            <person name="Lieberman T.D."/>
            <person name="Swanson P.K."/>
            <person name="Smith M."/>
            <person name="Roesemann S."/>
            <person name="Alexander J.E."/>
            <person name="Rich S.A."/>
            <person name="Livny J."/>
            <person name="Vlamakis H."/>
            <person name="Clish C."/>
            <person name="Bullock K."/>
            <person name="Deik A."/>
            <person name="Scott J."/>
            <person name="Pierce K.A."/>
            <person name="Xavier R.J."/>
            <person name="Alm E.J."/>
        </authorList>
    </citation>
    <scope>NUCLEOTIDE SEQUENCE [LARGE SCALE GENOMIC DNA]</scope>
    <source>
        <strain evidence="5 18">BIOML-A11</strain>
        <strain evidence="4 16">BIOML-A21</strain>
        <strain evidence="6 17">BIOML-A5</strain>
    </source>
</reference>
<feature type="domain" description="H repeat-associated protein N-terminal" evidence="2">
    <location>
        <begin position="8"/>
        <end position="91"/>
    </location>
</feature>
<dbReference type="Pfam" id="PF01609">
    <property type="entry name" value="DDE_Tnp_1"/>
    <property type="match status" value="1"/>
</dbReference>
<evidence type="ECO:0000313" key="14">
    <source>
        <dbReference type="Proteomes" id="UP000283684"/>
    </source>
</evidence>
<sequence length="383" mass="43464">MAIFSICKQINDPRIDRKRVHSADAIVYIAMAAVICGAESWYEIEDFGNAKIDFFRERLPGLESIPSHDTFNRFFSALNPEYFERIFRHWMFEICEKYEGVVAIDGKTIRGASKCTSSHPAGNPGFKLHMVSAWATANGISLGQLKVNEKHNEIVAIPLLLEALDLTGCLVTIDAMGCQTDIAKKIIECGADYVLALKENHRNLYNTVKGWFDDLDKKNIDVNKAYYATRYGKYITEEEAHGRHERRECLVYSCQALTGMLKDWKGLKAVVRISSQRTIRTTGETTVNHRFYITSLGLEPQRIAEAIRAHWAIENNLHWQLDVSFNEDAGRKTGNAAQNVSLMNKIALMVIKKNERKGSVKGKRKAAGWDDELLCELLSMKYF</sequence>
<name>A0A139K576_BACUN</name>
<evidence type="ECO:0000259" key="1">
    <source>
        <dbReference type="Pfam" id="PF01609"/>
    </source>
</evidence>
<evidence type="ECO:0000313" key="9">
    <source>
        <dbReference type="EMBL" id="RGJ93472.1"/>
    </source>
</evidence>
<dbReference type="Proteomes" id="UP000284640">
    <property type="component" value="Unassembled WGS sequence"/>
</dbReference>
<evidence type="ECO:0000313" key="6">
    <source>
        <dbReference type="EMBL" id="KAB4230920.1"/>
    </source>
</evidence>
<reference evidence="13 14" key="2">
    <citation type="submission" date="2018-08" db="EMBL/GenBank/DDBJ databases">
        <title>A genome reference for cultivated species of the human gut microbiota.</title>
        <authorList>
            <person name="Zou Y."/>
            <person name="Xue W."/>
            <person name="Luo G."/>
        </authorList>
    </citation>
    <scope>NUCLEOTIDE SEQUENCE [LARGE SCALE GENOMIC DNA]</scope>
    <source>
        <strain evidence="11 15">AM27-46</strain>
        <strain evidence="10 14">AM50-4</strain>
        <strain evidence="9 13">TM04-30</strain>
    </source>
</reference>
<reference evidence="3 12" key="1">
    <citation type="submission" date="2015-09" db="EMBL/GenBank/DDBJ databases">
        <authorList>
            <consortium name="Pathogen Informatics"/>
        </authorList>
    </citation>
    <scope>NUCLEOTIDE SEQUENCE [LARGE SCALE GENOMIC DNA]</scope>
    <source>
        <strain evidence="3 12">2789STDY5834847</strain>
    </source>
</reference>
<dbReference type="GO" id="GO:0006313">
    <property type="term" value="P:DNA transposition"/>
    <property type="evidence" value="ECO:0007669"/>
    <property type="project" value="InterPro"/>
</dbReference>
<evidence type="ECO:0000313" key="16">
    <source>
        <dbReference type="Proteomes" id="UP000442334"/>
    </source>
</evidence>
<dbReference type="Proteomes" id="UP001218502">
    <property type="component" value="Unassembled WGS sequence"/>
</dbReference>
<feature type="domain" description="Transposase IS4-like" evidence="1">
    <location>
        <begin position="100"/>
        <end position="346"/>
    </location>
</feature>
<evidence type="ECO:0000313" key="15">
    <source>
        <dbReference type="Proteomes" id="UP000284640"/>
    </source>
</evidence>
<evidence type="ECO:0000313" key="12">
    <source>
        <dbReference type="Proteomes" id="UP000095614"/>
    </source>
</evidence>
<dbReference type="Proteomes" id="UP000283684">
    <property type="component" value="Unassembled WGS sequence"/>
</dbReference>
<evidence type="ECO:0000313" key="11">
    <source>
        <dbReference type="EMBL" id="RHE60952.1"/>
    </source>
</evidence>